<feature type="transmembrane region" description="Helical" evidence="7">
    <location>
        <begin position="385"/>
        <end position="404"/>
    </location>
</feature>
<evidence type="ECO:0000256" key="4">
    <source>
        <dbReference type="ARBA" id="ARBA00022840"/>
    </source>
</evidence>
<feature type="transmembrane region" description="Helical" evidence="7">
    <location>
        <begin position="1279"/>
        <end position="1299"/>
    </location>
</feature>
<gene>
    <name evidence="10" type="primary">LOC108083999</name>
</gene>
<feature type="transmembrane region" description="Helical" evidence="7">
    <location>
        <begin position="354"/>
        <end position="379"/>
    </location>
</feature>
<dbReference type="Gene3D" id="3.40.50.300">
    <property type="entry name" value="P-loop containing nucleotide triphosphate hydrolases"/>
    <property type="match status" value="2"/>
</dbReference>
<dbReference type="Proteomes" id="UP001652661">
    <property type="component" value="Chromosome 3R"/>
</dbReference>
<sequence>MAVRDYFRKFYLMSWKNYKLQVGNPLQLMFILLCPPAIVCIAVLLRFLIPTRIRTDTIYDPIDLHRCWLEMLEKLERARKVADSHKITRNPFTPDLVIGWAPNDYNVFQMVMEKAQVNFEPMKLVSFQNCAQLRQRMLKDSMFAGICMDGNNFEKYYDLRDENPGNNMFIPPQFDYSIIMPSELRQIDGDFHRANWYTLYPRDPQAITLDRLKQSYEGGFVGYVREGFILMQKHISESFLKTIVHPIIPDIVLRRFPILGSREDPLMDEMEDCLSLLILVGFLFPSLIFVWEIVKEKQTNMRFFLVNMSIGNLVQFLSWYTTVLVCFIISSLFIIVLLKVPWNLQDPVLKQTPWYIILLALVSYSTVAVSYVVMLASFFTDPHTAVRVATIVWIAFNMPNFVLWNSMTETAWAFRYVTYLIPNVVLFAVFQCIIDREPIIHASFESNTYNYNHRKCDLPVYTGIWIFTVTSLIYCGIGLYMDIWRMGERSAKRINKEEARANNVPEDQYQDYTENANNQVRGIDVNSTKIYEVEPSNRLFKLKIKKLCKRFGPKYRPALNFFTWNVYENEVTVLMGHNGCGKSTLLKILAGLIEPSRGSVTVANYDMLTERKAACMELGLALDTKMLITGLTVLDHLRFICRVKGMNSKPDIDGHVSYFMNALQIDHLKNQRLKNLMPRHLVLVSICCAFVGNSSIILIDDIYSDLDNPTKELIWALINEEKSYRTIIVVVNTTTLAENIADRMAIMSNGELKCTGTKPFLKNMYGHGFRLICMKGKNCNIEELIALMNRHLPNLTIESNFGFKVNFILENKDEDQFPGLIDDLEQNMERLDLVSFRIRDTSTEEIFLRFGCDEEDQMGGTLGWQDNPNVLIDKYFATSAEANPNKRESRCGLWCLHLRAVFYKRLIIDFKHWIIILVEILTFLMAALCAFSGAFIYGKHFDLVPLTYNLTQLYDIKAFTEVVNDNNIMREVLANYKDSLYWYDSRVTNLGRSHDGAYALTHSSEFSRTVNMAFDFGATFDDSLITAWFNIIPLHMAPISLNLVHNALARHYLDSEARIDVTLETLPFQSNINVFPPGTQAFGIIMASTICFAFCFITPAYALTGIREQSAYQKQQFLAGARRFSFWAFTIGYDIFMHLMYILVLMFMVACYAHPEHDMVFYMLLLLGIMMAALLKIMLTHLIASRCRSPIYGFIFVSLLSCVGFLMFVGSIRNCNEDLPKYLWMFHQYVSVALILKIFRDYESKLYCSDPVVRFTSIKIYNGNSDPDCNKYTNDAHGVVGIFLILTAWIVLIGFLLFISEFHKTEGFSKYLSSKDKIQPTYDRGPTSGSSQAHAKISDDPSALIERQKGSNLSPEERSQQALVAVGLVSQYGKVKVLKGFNLTLAKGECLNIAGLNGSGRTTLLKLMVREAKLKSGQIWIQGHSIRRERSKTYRMVGYCPQCENLPPELTPRQLLYIQALFHGHAKAAADEVTEALIRMLGLYQCSNRSTRLCTAGEERRLYYAFAILTSPQLVCVDGVPAGLDPIGKRVILTVTTIMQSMGCAFLYTSLPVLDAERLCVRPTVLFDGELWTIRSIENENKTYKTGYRLEVRFKRKVNPNLSMSRSTWNRINHFPLSPHRKFSAFMEIKFPTAVLRSEDDTTMVFYFDVASTTFSTILLTIRRDAFEMNIEDYYITRNMTITHFANR</sequence>
<keyword evidence="9" id="KW-1185">Reference proteome</keyword>
<dbReference type="InterPro" id="IPR003593">
    <property type="entry name" value="AAA+_ATPase"/>
</dbReference>
<keyword evidence="6 7" id="KW-0472">Membrane</keyword>
<feature type="transmembrane region" description="Helical" evidence="7">
    <location>
        <begin position="1191"/>
        <end position="1210"/>
    </location>
</feature>
<evidence type="ECO:0000259" key="8">
    <source>
        <dbReference type="PROSITE" id="PS50893"/>
    </source>
</evidence>
<evidence type="ECO:0000256" key="7">
    <source>
        <dbReference type="SAM" id="Phobius"/>
    </source>
</evidence>
<name>A0ABM3C4M1_DROKI</name>
<dbReference type="SUPFAM" id="SSF52540">
    <property type="entry name" value="P-loop containing nucleoside triphosphate hydrolases"/>
    <property type="match status" value="2"/>
</dbReference>
<feature type="transmembrane region" description="Helical" evidence="7">
    <location>
        <begin position="1222"/>
        <end position="1239"/>
    </location>
</feature>
<evidence type="ECO:0000313" key="9">
    <source>
        <dbReference type="Proteomes" id="UP001652661"/>
    </source>
</evidence>
<dbReference type="Pfam" id="PF12698">
    <property type="entry name" value="ABC2_membrane_3"/>
    <property type="match status" value="2"/>
</dbReference>
<feature type="domain" description="ABC transporter" evidence="8">
    <location>
        <begin position="1363"/>
        <end position="1593"/>
    </location>
</feature>
<feature type="transmembrane region" description="Helical" evidence="7">
    <location>
        <begin position="464"/>
        <end position="483"/>
    </location>
</feature>
<protein>
    <submittedName>
        <fullName evidence="10">Phospholipid-transporting ATPase ABCA3 isoform X1</fullName>
    </submittedName>
</protein>
<feature type="transmembrane region" description="Helical" evidence="7">
    <location>
        <begin position="1081"/>
        <end position="1103"/>
    </location>
</feature>
<dbReference type="PANTHER" id="PTHR19229">
    <property type="entry name" value="ATP-BINDING CASSETTE TRANSPORTER SUBFAMILY A ABCA"/>
    <property type="match status" value="1"/>
</dbReference>
<dbReference type="InterPro" id="IPR003439">
    <property type="entry name" value="ABC_transporter-like_ATP-bd"/>
</dbReference>
<feature type="transmembrane region" description="Helical" evidence="7">
    <location>
        <begin position="28"/>
        <end position="49"/>
    </location>
</feature>
<dbReference type="GeneID" id="108083999"/>
<feature type="transmembrane region" description="Helical" evidence="7">
    <location>
        <begin position="1159"/>
        <end position="1179"/>
    </location>
</feature>
<dbReference type="CDD" id="cd03263">
    <property type="entry name" value="ABC_subfamily_A"/>
    <property type="match status" value="1"/>
</dbReference>
<comment type="subcellular location">
    <subcellularLocation>
        <location evidence="1">Membrane</location>
        <topology evidence="1">Multi-pass membrane protein</topology>
    </subcellularLocation>
</comment>
<dbReference type="InterPro" id="IPR013525">
    <property type="entry name" value="ABC2_TM"/>
</dbReference>
<evidence type="ECO:0000313" key="10">
    <source>
        <dbReference type="RefSeq" id="XP_041630543.1"/>
    </source>
</evidence>
<dbReference type="SMART" id="SM00382">
    <property type="entry name" value="AAA"/>
    <property type="match status" value="2"/>
</dbReference>
<dbReference type="PANTHER" id="PTHR19229:SF250">
    <property type="entry name" value="ABC TRANSPORTER DOMAIN-CONTAINING PROTEIN-RELATED"/>
    <property type="match status" value="1"/>
</dbReference>
<evidence type="ECO:0000256" key="3">
    <source>
        <dbReference type="ARBA" id="ARBA00022741"/>
    </source>
</evidence>
<reference evidence="10" key="1">
    <citation type="submission" date="2025-08" db="UniProtKB">
        <authorList>
            <consortium name="RefSeq"/>
        </authorList>
    </citation>
    <scope>IDENTIFICATION</scope>
    <source>
        <strain evidence="10">14028-0561.14</strain>
        <tissue evidence="10">Whole fly</tissue>
    </source>
</reference>
<dbReference type="PROSITE" id="PS50893">
    <property type="entry name" value="ABC_TRANSPORTER_2"/>
    <property type="match status" value="2"/>
</dbReference>
<dbReference type="Pfam" id="PF00005">
    <property type="entry name" value="ABC_tran"/>
    <property type="match status" value="2"/>
</dbReference>
<proteinExistence type="predicted"/>
<keyword evidence="3" id="KW-0547">Nucleotide-binding</keyword>
<keyword evidence="5 7" id="KW-1133">Transmembrane helix</keyword>
<feature type="transmembrane region" description="Helical" evidence="7">
    <location>
        <begin position="274"/>
        <end position="294"/>
    </location>
</feature>
<feature type="transmembrane region" description="Helical" evidence="7">
    <location>
        <begin position="416"/>
        <end position="434"/>
    </location>
</feature>
<keyword evidence="2 7" id="KW-0812">Transmembrane</keyword>
<accession>A0ABM3C4M1</accession>
<evidence type="ECO:0000256" key="5">
    <source>
        <dbReference type="ARBA" id="ARBA00022989"/>
    </source>
</evidence>
<dbReference type="RefSeq" id="XP_041630543.1">
    <property type="nucleotide sequence ID" value="XM_041774609.2"/>
</dbReference>
<evidence type="ECO:0000256" key="6">
    <source>
        <dbReference type="ARBA" id="ARBA00023136"/>
    </source>
</evidence>
<dbReference type="InterPro" id="IPR026082">
    <property type="entry name" value="ABCA"/>
</dbReference>
<evidence type="ECO:0000256" key="2">
    <source>
        <dbReference type="ARBA" id="ARBA00022692"/>
    </source>
</evidence>
<feature type="domain" description="ABC transporter" evidence="8">
    <location>
        <begin position="542"/>
        <end position="774"/>
    </location>
</feature>
<organism evidence="9 10">
    <name type="scientific">Drosophila kikkawai</name>
    <name type="common">Fruit fly</name>
    <dbReference type="NCBI Taxonomy" id="30033"/>
    <lineage>
        <taxon>Eukaryota</taxon>
        <taxon>Metazoa</taxon>
        <taxon>Ecdysozoa</taxon>
        <taxon>Arthropoda</taxon>
        <taxon>Hexapoda</taxon>
        <taxon>Insecta</taxon>
        <taxon>Pterygota</taxon>
        <taxon>Neoptera</taxon>
        <taxon>Endopterygota</taxon>
        <taxon>Diptera</taxon>
        <taxon>Brachycera</taxon>
        <taxon>Muscomorpha</taxon>
        <taxon>Ephydroidea</taxon>
        <taxon>Drosophilidae</taxon>
        <taxon>Drosophila</taxon>
        <taxon>Sophophora</taxon>
    </lineage>
</organism>
<feature type="transmembrane region" description="Helical" evidence="7">
    <location>
        <begin position="1124"/>
        <end position="1147"/>
    </location>
</feature>
<evidence type="ECO:0000256" key="1">
    <source>
        <dbReference type="ARBA" id="ARBA00004141"/>
    </source>
</evidence>
<keyword evidence="4" id="KW-0067">ATP-binding</keyword>
<feature type="transmembrane region" description="Helical" evidence="7">
    <location>
        <begin position="913"/>
        <end position="937"/>
    </location>
</feature>
<dbReference type="InterPro" id="IPR027417">
    <property type="entry name" value="P-loop_NTPase"/>
</dbReference>
<feature type="transmembrane region" description="Helical" evidence="7">
    <location>
        <begin position="317"/>
        <end position="342"/>
    </location>
</feature>